<reference evidence="2 3" key="1">
    <citation type="submission" date="2023-02" db="EMBL/GenBank/DDBJ databases">
        <title>LHISI_Scaffold_Assembly.</title>
        <authorList>
            <person name="Stuart O.P."/>
            <person name="Cleave R."/>
            <person name="Magrath M.J.L."/>
            <person name="Mikheyev A.S."/>
        </authorList>
    </citation>
    <scope>NUCLEOTIDE SEQUENCE [LARGE SCALE GENOMIC DNA]</scope>
    <source>
        <strain evidence="2">Daus_M_001</strain>
        <tissue evidence="2">Leg muscle</tissue>
    </source>
</reference>
<comment type="caution">
    <text evidence="2">The sequence shown here is derived from an EMBL/GenBank/DDBJ whole genome shotgun (WGS) entry which is preliminary data.</text>
</comment>
<feature type="region of interest" description="Disordered" evidence="1">
    <location>
        <begin position="1"/>
        <end position="30"/>
    </location>
</feature>
<feature type="compositionally biased region" description="Basic and acidic residues" evidence="1">
    <location>
        <begin position="174"/>
        <end position="190"/>
    </location>
</feature>
<dbReference type="Proteomes" id="UP001159363">
    <property type="component" value="Chromosome 15"/>
</dbReference>
<dbReference type="EMBL" id="JARBHB010000016">
    <property type="protein sequence ID" value="KAJ8866865.1"/>
    <property type="molecule type" value="Genomic_DNA"/>
</dbReference>
<proteinExistence type="predicted"/>
<gene>
    <name evidence="2" type="ORF">PR048_032727</name>
</gene>
<name>A0ABQ9G311_9NEOP</name>
<evidence type="ECO:0000313" key="2">
    <source>
        <dbReference type="EMBL" id="KAJ8866865.1"/>
    </source>
</evidence>
<keyword evidence="3" id="KW-1185">Reference proteome</keyword>
<feature type="compositionally biased region" description="Basic and acidic residues" evidence="1">
    <location>
        <begin position="154"/>
        <end position="166"/>
    </location>
</feature>
<protein>
    <submittedName>
        <fullName evidence="2">Uncharacterized protein</fullName>
    </submittedName>
</protein>
<organism evidence="2 3">
    <name type="scientific">Dryococelus australis</name>
    <dbReference type="NCBI Taxonomy" id="614101"/>
    <lineage>
        <taxon>Eukaryota</taxon>
        <taxon>Metazoa</taxon>
        <taxon>Ecdysozoa</taxon>
        <taxon>Arthropoda</taxon>
        <taxon>Hexapoda</taxon>
        <taxon>Insecta</taxon>
        <taxon>Pterygota</taxon>
        <taxon>Neoptera</taxon>
        <taxon>Polyneoptera</taxon>
        <taxon>Phasmatodea</taxon>
        <taxon>Verophasmatodea</taxon>
        <taxon>Anareolatae</taxon>
        <taxon>Phasmatidae</taxon>
        <taxon>Eurycanthinae</taxon>
        <taxon>Dryococelus</taxon>
    </lineage>
</organism>
<evidence type="ECO:0000313" key="3">
    <source>
        <dbReference type="Proteomes" id="UP001159363"/>
    </source>
</evidence>
<evidence type="ECO:0000256" key="1">
    <source>
        <dbReference type="SAM" id="MobiDB-lite"/>
    </source>
</evidence>
<feature type="region of interest" description="Disordered" evidence="1">
    <location>
        <begin position="154"/>
        <end position="190"/>
    </location>
</feature>
<sequence length="190" mass="21364">MRVIEVSMERRRNGGVGETGGTRENPPTSGIVRHDSHLQKPGLARPGLNADRIAAHTQLHSITAVVQWLDYSPPTKLNRIRFPARPSPDFRICAGRCRWLAGFLEDLPFPPSLHSGAAPHSPRFILVGSREIAVKSRPKLFSFSKFDRNLRLQRRNEGRGETRYPRENPPTDGIVRHDSHLRESDDPAGD</sequence>
<accession>A0ABQ9G311</accession>